<dbReference type="OrthoDB" id="9804714at2"/>
<dbReference type="FunFam" id="2.40.50.140:FF:000051">
    <property type="entry name" value="RNA-binding transcriptional accessory protein"/>
    <property type="match status" value="1"/>
</dbReference>
<dbReference type="FunFam" id="1.10.10.650:FF:000001">
    <property type="entry name" value="S1 RNA-binding domain 1"/>
    <property type="match status" value="1"/>
</dbReference>
<dbReference type="PROSITE" id="PS50126">
    <property type="entry name" value="S1"/>
    <property type="match status" value="1"/>
</dbReference>
<dbReference type="Pfam" id="PF00575">
    <property type="entry name" value="S1"/>
    <property type="match status" value="1"/>
</dbReference>
<dbReference type="SUPFAM" id="SSF158832">
    <property type="entry name" value="Tex N-terminal region-like"/>
    <property type="match status" value="1"/>
</dbReference>
<dbReference type="InterPro" id="IPR044146">
    <property type="entry name" value="S1_Tex"/>
</dbReference>
<dbReference type="EMBL" id="SGXE01000001">
    <property type="protein sequence ID" value="RZS99315.1"/>
    <property type="molecule type" value="Genomic_DNA"/>
</dbReference>
<feature type="domain" description="S1 motif" evidence="3">
    <location>
        <begin position="638"/>
        <end position="707"/>
    </location>
</feature>
<keyword evidence="1" id="KW-0227">DNA damage</keyword>
<dbReference type="SUPFAM" id="SSF50249">
    <property type="entry name" value="Nucleic acid-binding proteins"/>
    <property type="match status" value="1"/>
</dbReference>
<dbReference type="SMART" id="SM00316">
    <property type="entry name" value="S1"/>
    <property type="match status" value="1"/>
</dbReference>
<dbReference type="GO" id="GO:0006412">
    <property type="term" value="P:translation"/>
    <property type="evidence" value="ECO:0007669"/>
    <property type="project" value="TreeGrafter"/>
</dbReference>
<keyword evidence="2" id="KW-0234">DNA repair</keyword>
<dbReference type="SMART" id="SM00732">
    <property type="entry name" value="YqgFc"/>
    <property type="match status" value="1"/>
</dbReference>
<comment type="caution">
    <text evidence="4">The sequence shown here is derived from an EMBL/GenBank/DDBJ whole genome shotgun (WGS) entry which is preliminary data.</text>
</comment>
<gene>
    <name evidence="4" type="ORF">EV197_0524</name>
</gene>
<dbReference type="Pfam" id="PF12836">
    <property type="entry name" value="HHH_3"/>
    <property type="match status" value="1"/>
</dbReference>
<dbReference type="InterPro" id="IPR012337">
    <property type="entry name" value="RNaseH-like_sf"/>
</dbReference>
<dbReference type="InterPro" id="IPR018974">
    <property type="entry name" value="Tex-like_N"/>
</dbReference>
<dbReference type="Pfam" id="PF16921">
    <property type="entry name" value="Tex_YqgF"/>
    <property type="match status" value="1"/>
</dbReference>
<name>A0A4Q7PG31_9FLAO</name>
<dbReference type="PANTHER" id="PTHR10724">
    <property type="entry name" value="30S RIBOSOMAL PROTEIN S1"/>
    <property type="match status" value="1"/>
</dbReference>
<dbReference type="InterPro" id="IPR050437">
    <property type="entry name" value="Ribos_protein_bS1-like"/>
</dbReference>
<dbReference type="RefSeq" id="WP_130285164.1">
    <property type="nucleotide sequence ID" value="NZ_SGXE01000001.1"/>
</dbReference>
<dbReference type="Gene3D" id="1.10.10.650">
    <property type="entry name" value="RuvA domain 2-like"/>
    <property type="match status" value="1"/>
</dbReference>
<evidence type="ECO:0000313" key="5">
    <source>
        <dbReference type="Proteomes" id="UP000292262"/>
    </source>
</evidence>
<reference evidence="4 5" key="1">
    <citation type="submission" date="2019-02" db="EMBL/GenBank/DDBJ databases">
        <title>Genomic Encyclopedia of Type Strains, Phase IV (KMG-IV): sequencing the most valuable type-strain genomes for metagenomic binning, comparative biology and taxonomic classification.</title>
        <authorList>
            <person name="Goeker M."/>
        </authorList>
    </citation>
    <scope>NUCLEOTIDE SEQUENCE [LARGE SCALE GENOMIC DNA]</scope>
    <source>
        <strain evidence="4 5">DSM 17196</strain>
    </source>
</reference>
<dbReference type="Gene3D" id="1.10.150.310">
    <property type="entry name" value="Tex RuvX-like domain-like"/>
    <property type="match status" value="1"/>
</dbReference>
<dbReference type="Gene3D" id="1.10.3500.10">
    <property type="entry name" value="Tex N-terminal region-like"/>
    <property type="match status" value="1"/>
</dbReference>
<sequence length="708" mass="79155">MNLISYIANQLPVTEKQIHNTVNLLDEGATVPFISRYRKEMTGDLDEVAIGEIVKHKSAFEALEKRKQSVLESIKEQEALTPELEQKILKAITLTEVEDLYLPYKKKKKTKATVAKELGLEPLAKVIWEQREEEIGYIASQYITDEVTNEEQALQGARDIIAEWINEDQKVRNRLRRLYQRKAAINTVVVKTKKDTEEAQKYQQYFDWSEPLQKIPSHRLLAILRAEKEKCIRFKIEVPQDDALDIIDEVMIKTNVEPCTDQMFMAIADAYKRLLDPAISNEVLNEAKERADEAAIKVFADNLKQLLLASPLGEKRILALDPGFKSGCKLVCLSEQGDLLHNENIYPHPPQREVTNAIKKVKSLVNAYNIEAIAIGNGTAARETEFFVKKIPFDRDLQVFMVNESGASVYSASKIARAEFPNYDVTVRGAVSIGRRLADPLAELVKIDPKSIGVGQYQHDVDQTKLKQELDTVVMSCVNSVGINVNTASVPLLSYVSGIGEKLAENIVAYRSENGPLQSREELKKVPRLGGKAFEQAAAFLRITAPDNPLDNSAVHPERYKLVAKMAKDAGVSLQALIGNKKAINEIKIDTYINEEVGLPTLKDILKELNKPGVDPRTTASVFEFDPNIKTIEDLKAGMKLPGLVNNITNFGCFVDIGIKESGLIHISKLANEFISDVNSVVKLNQQVMVTVVGVDLSRKRIQLSLID</sequence>
<dbReference type="FunFam" id="1.10.150.310:FF:000001">
    <property type="entry name" value="RNA-binding transcriptional accessory protein"/>
    <property type="match status" value="1"/>
</dbReference>
<dbReference type="PANTHER" id="PTHR10724:SF10">
    <property type="entry name" value="S1 RNA-BINDING DOMAIN-CONTAINING PROTEIN 1"/>
    <property type="match status" value="1"/>
</dbReference>
<dbReference type="InterPro" id="IPR032639">
    <property type="entry name" value="Tex_YqgF"/>
</dbReference>
<dbReference type="GO" id="GO:0003735">
    <property type="term" value="F:structural constituent of ribosome"/>
    <property type="evidence" value="ECO:0007669"/>
    <property type="project" value="TreeGrafter"/>
</dbReference>
<dbReference type="Pfam" id="PF09371">
    <property type="entry name" value="Tex_N"/>
    <property type="match status" value="1"/>
</dbReference>
<dbReference type="InterPro" id="IPR037027">
    <property type="entry name" value="YqgF/RNaseH-like_dom_sf"/>
</dbReference>
<dbReference type="InterPro" id="IPR003029">
    <property type="entry name" value="S1_domain"/>
</dbReference>
<proteinExistence type="predicted"/>
<keyword evidence="5" id="KW-1185">Reference proteome</keyword>
<dbReference type="InterPro" id="IPR006641">
    <property type="entry name" value="YqgF/RNaseH-like_dom"/>
</dbReference>
<dbReference type="InterPro" id="IPR012340">
    <property type="entry name" value="NA-bd_OB-fold"/>
</dbReference>
<dbReference type="Pfam" id="PF22706">
    <property type="entry name" value="Tex_central_region"/>
    <property type="match status" value="1"/>
</dbReference>
<dbReference type="InterPro" id="IPR055179">
    <property type="entry name" value="Tex-like_central_region"/>
</dbReference>
<dbReference type="SUPFAM" id="SSF47781">
    <property type="entry name" value="RuvA domain 2-like"/>
    <property type="match status" value="2"/>
</dbReference>
<dbReference type="GO" id="GO:0003677">
    <property type="term" value="F:DNA binding"/>
    <property type="evidence" value="ECO:0007669"/>
    <property type="project" value="InterPro"/>
</dbReference>
<dbReference type="GO" id="GO:0005737">
    <property type="term" value="C:cytoplasm"/>
    <property type="evidence" value="ECO:0007669"/>
    <property type="project" value="UniProtKB-ARBA"/>
</dbReference>
<dbReference type="Gene3D" id="3.30.420.140">
    <property type="entry name" value="YqgF/RNase H-like domain"/>
    <property type="match status" value="1"/>
</dbReference>
<dbReference type="InterPro" id="IPR010994">
    <property type="entry name" value="RuvA_2-like"/>
</dbReference>
<dbReference type="CDD" id="cd05685">
    <property type="entry name" value="S1_Tex"/>
    <property type="match status" value="1"/>
</dbReference>
<dbReference type="InterPro" id="IPR023319">
    <property type="entry name" value="Tex-like_HTH_dom_sf"/>
</dbReference>
<dbReference type="FunFam" id="3.30.420.140:FF:000001">
    <property type="entry name" value="RNA-binding transcriptional accessory protein"/>
    <property type="match status" value="1"/>
</dbReference>
<dbReference type="InterPro" id="IPR041692">
    <property type="entry name" value="HHH_9"/>
</dbReference>
<dbReference type="AlphaFoldDB" id="A0A4Q7PG31"/>
<dbReference type="InterPro" id="IPR003583">
    <property type="entry name" value="Hlx-hairpin-Hlx_DNA-bd_motif"/>
</dbReference>
<organism evidence="4 5">
    <name type="scientific">Aquimarina brevivitae</name>
    <dbReference type="NCBI Taxonomy" id="323412"/>
    <lineage>
        <taxon>Bacteria</taxon>
        <taxon>Pseudomonadati</taxon>
        <taxon>Bacteroidota</taxon>
        <taxon>Flavobacteriia</taxon>
        <taxon>Flavobacteriales</taxon>
        <taxon>Flavobacteriaceae</taxon>
        <taxon>Aquimarina</taxon>
    </lineage>
</organism>
<dbReference type="SUPFAM" id="SSF53098">
    <property type="entry name" value="Ribonuclease H-like"/>
    <property type="match status" value="1"/>
</dbReference>
<evidence type="ECO:0000256" key="1">
    <source>
        <dbReference type="ARBA" id="ARBA00022763"/>
    </source>
</evidence>
<evidence type="ECO:0000259" key="3">
    <source>
        <dbReference type="PROSITE" id="PS50126"/>
    </source>
</evidence>
<evidence type="ECO:0000313" key="4">
    <source>
        <dbReference type="EMBL" id="RZS99315.1"/>
    </source>
</evidence>
<protein>
    <recommendedName>
        <fullName evidence="3">S1 motif domain-containing protein</fullName>
    </recommendedName>
</protein>
<dbReference type="Gene3D" id="2.40.50.140">
    <property type="entry name" value="Nucleic acid-binding proteins"/>
    <property type="match status" value="1"/>
</dbReference>
<accession>A0A4Q7PG31</accession>
<evidence type="ECO:0000256" key="2">
    <source>
        <dbReference type="ARBA" id="ARBA00023204"/>
    </source>
</evidence>
<dbReference type="SMART" id="SM00278">
    <property type="entry name" value="HhH1"/>
    <property type="match status" value="2"/>
</dbReference>
<dbReference type="GO" id="GO:0006281">
    <property type="term" value="P:DNA repair"/>
    <property type="evidence" value="ECO:0007669"/>
    <property type="project" value="UniProtKB-KW"/>
</dbReference>
<dbReference type="Pfam" id="PF17674">
    <property type="entry name" value="HHH_9"/>
    <property type="match status" value="1"/>
</dbReference>
<dbReference type="GO" id="GO:0003729">
    <property type="term" value="F:mRNA binding"/>
    <property type="evidence" value="ECO:0007669"/>
    <property type="project" value="UniProtKB-ARBA"/>
</dbReference>
<dbReference type="InterPro" id="IPR023323">
    <property type="entry name" value="Tex-like_dom_sf"/>
</dbReference>
<dbReference type="Proteomes" id="UP000292262">
    <property type="component" value="Unassembled WGS sequence"/>
</dbReference>